<evidence type="ECO:0000256" key="1">
    <source>
        <dbReference type="SAM" id="Phobius"/>
    </source>
</evidence>
<accession>A0A3M7S6X8</accession>
<reference evidence="2 3" key="1">
    <citation type="journal article" date="2018" name="Sci. Rep.">
        <title>Genomic signatures of local adaptation to the degree of environmental predictability in rotifers.</title>
        <authorList>
            <person name="Franch-Gras L."/>
            <person name="Hahn C."/>
            <person name="Garcia-Roger E.M."/>
            <person name="Carmona M.J."/>
            <person name="Serra M."/>
            <person name="Gomez A."/>
        </authorList>
    </citation>
    <scope>NUCLEOTIDE SEQUENCE [LARGE SCALE GENOMIC DNA]</scope>
    <source>
        <strain evidence="2">HYR1</strain>
    </source>
</reference>
<proteinExistence type="predicted"/>
<protein>
    <submittedName>
        <fullName evidence="2">Uncharacterized protein</fullName>
    </submittedName>
</protein>
<evidence type="ECO:0000313" key="3">
    <source>
        <dbReference type="Proteomes" id="UP000276133"/>
    </source>
</evidence>
<keyword evidence="1" id="KW-0472">Membrane</keyword>
<sequence length="70" mass="8015">MGKKSVHLYSLWCWFCLDSISILGVNWVNESLGKRKQYLLISSFDRNVGEIVEWQLVSALIQKAAVKSNN</sequence>
<gene>
    <name evidence="2" type="ORF">BpHYR1_034142</name>
</gene>
<organism evidence="2 3">
    <name type="scientific">Brachionus plicatilis</name>
    <name type="common">Marine rotifer</name>
    <name type="synonym">Brachionus muelleri</name>
    <dbReference type="NCBI Taxonomy" id="10195"/>
    <lineage>
        <taxon>Eukaryota</taxon>
        <taxon>Metazoa</taxon>
        <taxon>Spiralia</taxon>
        <taxon>Gnathifera</taxon>
        <taxon>Rotifera</taxon>
        <taxon>Eurotatoria</taxon>
        <taxon>Monogononta</taxon>
        <taxon>Pseudotrocha</taxon>
        <taxon>Ploima</taxon>
        <taxon>Brachionidae</taxon>
        <taxon>Brachionus</taxon>
    </lineage>
</organism>
<evidence type="ECO:0000313" key="2">
    <source>
        <dbReference type="EMBL" id="RNA31330.1"/>
    </source>
</evidence>
<keyword evidence="3" id="KW-1185">Reference proteome</keyword>
<name>A0A3M7S6X8_BRAPC</name>
<dbReference type="EMBL" id="REGN01001953">
    <property type="protein sequence ID" value="RNA31330.1"/>
    <property type="molecule type" value="Genomic_DNA"/>
</dbReference>
<keyword evidence="1" id="KW-0812">Transmembrane</keyword>
<feature type="transmembrane region" description="Helical" evidence="1">
    <location>
        <begin position="6"/>
        <end position="28"/>
    </location>
</feature>
<keyword evidence="1" id="KW-1133">Transmembrane helix</keyword>
<dbReference type="AlphaFoldDB" id="A0A3M7S6X8"/>
<dbReference type="Proteomes" id="UP000276133">
    <property type="component" value="Unassembled WGS sequence"/>
</dbReference>
<comment type="caution">
    <text evidence="2">The sequence shown here is derived from an EMBL/GenBank/DDBJ whole genome shotgun (WGS) entry which is preliminary data.</text>
</comment>